<name>A0A9W5TF90_BABOV</name>
<dbReference type="OrthoDB" id="366417at2759"/>
<evidence type="ECO:0000313" key="3">
    <source>
        <dbReference type="Proteomes" id="UP001057455"/>
    </source>
</evidence>
<keyword evidence="2" id="KW-0347">Helicase</keyword>
<dbReference type="Proteomes" id="UP001057455">
    <property type="component" value="Unassembled WGS sequence"/>
</dbReference>
<reference evidence="2" key="1">
    <citation type="submission" date="2019-12" db="EMBL/GenBank/DDBJ databases">
        <title>Genome sequence of Babesia ovis.</title>
        <authorList>
            <person name="Yamagishi J."/>
            <person name="Sevinc F."/>
            <person name="Xuan X."/>
        </authorList>
    </citation>
    <scope>NUCLEOTIDE SEQUENCE</scope>
    <source>
        <strain evidence="2">Selcuk</strain>
    </source>
</reference>
<evidence type="ECO:0000313" key="2">
    <source>
        <dbReference type="EMBL" id="GFE55824.1"/>
    </source>
</evidence>
<feature type="region of interest" description="Disordered" evidence="1">
    <location>
        <begin position="1"/>
        <end position="35"/>
    </location>
</feature>
<keyword evidence="2" id="KW-0547">Nucleotide-binding</keyword>
<keyword evidence="2" id="KW-0378">Hydrolase</keyword>
<sequence length="159" mass="18063">MGDMQEATRDEDMDKTTDGVGHESTQRQQNGNQWLQQLLGRLDANRKTNVAAVDSTSDRSDSSDLGKLSDTSDTEDETADGVQVPELSRKVLAYKDVLLMDLSKVSSMIKKTHFCQMEVDENSWPDYKEFMYTNYRSKLSKFRRQEQKEGNPSGVGPRE</sequence>
<dbReference type="EMBL" id="BLIY01000024">
    <property type="protein sequence ID" value="GFE55824.1"/>
    <property type="molecule type" value="Genomic_DNA"/>
</dbReference>
<dbReference type="AlphaFoldDB" id="A0A9W5TF90"/>
<keyword evidence="3" id="KW-1185">Reference proteome</keyword>
<proteinExistence type="predicted"/>
<dbReference type="GO" id="GO:0004386">
    <property type="term" value="F:helicase activity"/>
    <property type="evidence" value="ECO:0007669"/>
    <property type="project" value="UniProtKB-KW"/>
</dbReference>
<comment type="caution">
    <text evidence="2">The sequence shown here is derived from an EMBL/GenBank/DDBJ whole genome shotgun (WGS) entry which is preliminary data.</text>
</comment>
<feature type="region of interest" description="Disordered" evidence="1">
    <location>
        <begin position="49"/>
        <end position="82"/>
    </location>
</feature>
<evidence type="ECO:0000256" key="1">
    <source>
        <dbReference type="SAM" id="MobiDB-lite"/>
    </source>
</evidence>
<protein>
    <submittedName>
        <fullName evidence="2">DEAD DEAH box helicase, putative</fullName>
    </submittedName>
</protein>
<feature type="compositionally biased region" description="Basic and acidic residues" evidence="1">
    <location>
        <begin position="1"/>
        <end position="25"/>
    </location>
</feature>
<organism evidence="2 3">
    <name type="scientific">Babesia ovis</name>
    <dbReference type="NCBI Taxonomy" id="5869"/>
    <lineage>
        <taxon>Eukaryota</taxon>
        <taxon>Sar</taxon>
        <taxon>Alveolata</taxon>
        <taxon>Apicomplexa</taxon>
        <taxon>Aconoidasida</taxon>
        <taxon>Piroplasmida</taxon>
        <taxon>Babesiidae</taxon>
        <taxon>Babesia</taxon>
    </lineage>
</organism>
<gene>
    <name evidence="2" type="ORF">BaOVIS_032280</name>
</gene>
<keyword evidence="2" id="KW-0067">ATP-binding</keyword>
<feature type="compositionally biased region" description="Low complexity" evidence="1">
    <location>
        <begin position="26"/>
        <end position="35"/>
    </location>
</feature>
<accession>A0A9W5TF90</accession>